<reference evidence="1 2" key="1">
    <citation type="submission" date="2024-06" db="EMBL/GenBank/DDBJ databases">
        <authorList>
            <person name="Kaempfer P."/>
            <person name="Viver T."/>
        </authorList>
    </citation>
    <scope>NUCLEOTIDE SEQUENCE [LARGE SCALE GENOMIC DNA]</scope>
    <source>
        <strain evidence="1 2">ST-119</strain>
    </source>
</reference>
<dbReference type="EMBL" id="JBELPZ010000009">
    <property type="protein sequence ID" value="MFL9844761.1"/>
    <property type="molecule type" value="Genomic_DNA"/>
</dbReference>
<protein>
    <submittedName>
        <fullName evidence="1">Uncharacterized protein</fullName>
    </submittedName>
</protein>
<name>A0ABW8YWS7_9FLAO</name>
<dbReference type="RefSeq" id="WP_408085018.1">
    <property type="nucleotide sequence ID" value="NZ_JBELPZ010000009.1"/>
</dbReference>
<keyword evidence="2" id="KW-1185">Reference proteome</keyword>
<evidence type="ECO:0000313" key="1">
    <source>
        <dbReference type="EMBL" id="MFL9844761.1"/>
    </source>
</evidence>
<organism evidence="1 2">
    <name type="scientific">Flavobacterium rhizosphaerae</name>
    <dbReference type="NCBI Taxonomy" id="3163298"/>
    <lineage>
        <taxon>Bacteria</taxon>
        <taxon>Pseudomonadati</taxon>
        <taxon>Bacteroidota</taxon>
        <taxon>Flavobacteriia</taxon>
        <taxon>Flavobacteriales</taxon>
        <taxon>Flavobacteriaceae</taxon>
        <taxon>Flavobacterium</taxon>
    </lineage>
</organism>
<proteinExistence type="predicted"/>
<comment type="caution">
    <text evidence="1">The sequence shown here is derived from an EMBL/GenBank/DDBJ whole genome shotgun (WGS) entry which is preliminary data.</text>
</comment>
<evidence type="ECO:0000313" key="2">
    <source>
        <dbReference type="Proteomes" id="UP001629156"/>
    </source>
</evidence>
<gene>
    <name evidence="1" type="ORF">ABS766_10065</name>
</gene>
<sequence>MSNFSKSKTFQDTNVSAILDLIYGTITAQFPEVEIHEVMCLTGRAAAILQGAEETECKNVVLLLNDSDMYGFIQQSLPKKIDHSGCIKFVERTLFQFPGLYLEIWYQEGPINIIATQGVYVQHIDDINPILL</sequence>
<dbReference type="Proteomes" id="UP001629156">
    <property type="component" value="Unassembled WGS sequence"/>
</dbReference>
<accession>A0ABW8YWS7</accession>